<dbReference type="PANTHER" id="PTHR45625:SF4">
    <property type="entry name" value="PEPTIDYLPROLYL ISOMERASE DOMAIN AND WD REPEAT-CONTAINING PROTEIN 1"/>
    <property type="match status" value="1"/>
</dbReference>
<dbReference type="AlphaFoldDB" id="A0A7X8SH26"/>
<evidence type="ECO:0000313" key="7">
    <source>
        <dbReference type="Proteomes" id="UP000585050"/>
    </source>
</evidence>
<dbReference type="PROSITE" id="PS00170">
    <property type="entry name" value="CSA_PPIASE_1"/>
    <property type="match status" value="1"/>
</dbReference>
<keyword evidence="3 4" id="KW-0413">Isomerase</keyword>
<dbReference type="CDD" id="cd00317">
    <property type="entry name" value="cyclophilin"/>
    <property type="match status" value="1"/>
</dbReference>
<dbReference type="SUPFAM" id="SSF50891">
    <property type="entry name" value="Cyclophilin-like"/>
    <property type="match status" value="1"/>
</dbReference>
<gene>
    <name evidence="6" type="ORF">HGP29_02190</name>
</gene>
<name>A0A7X8SH26_9BACT</name>
<proteinExistence type="inferred from homology"/>
<dbReference type="InterPro" id="IPR044666">
    <property type="entry name" value="Cyclophilin_A-like"/>
</dbReference>
<protein>
    <recommendedName>
        <fullName evidence="4">Peptidyl-prolyl cis-trans isomerase</fullName>
        <shortName evidence="4">PPIase</shortName>
        <ecNumber evidence="4">5.2.1.8</ecNumber>
    </recommendedName>
</protein>
<dbReference type="Gene3D" id="2.40.100.10">
    <property type="entry name" value="Cyclophilin-like"/>
    <property type="match status" value="1"/>
</dbReference>
<accession>A0A7X8SH26</accession>
<comment type="catalytic activity">
    <reaction evidence="4">
        <text>[protein]-peptidylproline (omega=180) = [protein]-peptidylproline (omega=0)</text>
        <dbReference type="Rhea" id="RHEA:16237"/>
        <dbReference type="Rhea" id="RHEA-COMP:10747"/>
        <dbReference type="Rhea" id="RHEA-COMP:10748"/>
        <dbReference type="ChEBI" id="CHEBI:83833"/>
        <dbReference type="ChEBI" id="CHEBI:83834"/>
        <dbReference type="EC" id="5.2.1.8"/>
    </reaction>
</comment>
<sequence length="212" mass="23649">MRSIPLYITLLLCFFSFSEVAAQKSKKLRGKDQLAIITSDYGEIVLLLSDKTPEHKKNFLKLAQEGFYNGTTFHRVLKGFMIQGGDPNTRSDGDSTRIGIGNPGYTINSEFTDELVHDYGAVGAARQNDEINPSKSSSGSQFYIVEAKEGAHHLDGSYTVFGRVIKGMDVVEKIADLEIDDDGEPLNRYEINIKVVKQKKKDIAKTFDLDNF</sequence>
<organism evidence="6 7">
    <name type="scientific">Flammeovirga agarivorans</name>
    <dbReference type="NCBI Taxonomy" id="2726742"/>
    <lineage>
        <taxon>Bacteria</taxon>
        <taxon>Pseudomonadati</taxon>
        <taxon>Bacteroidota</taxon>
        <taxon>Cytophagia</taxon>
        <taxon>Cytophagales</taxon>
        <taxon>Flammeovirgaceae</taxon>
        <taxon>Flammeovirga</taxon>
    </lineage>
</organism>
<keyword evidence="2 4" id="KW-0697">Rotamase</keyword>
<dbReference type="EMBL" id="JABAIL010000001">
    <property type="protein sequence ID" value="NLR89993.1"/>
    <property type="molecule type" value="Genomic_DNA"/>
</dbReference>
<dbReference type="PANTHER" id="PTHR45625">
    <property type="entry name" value="PEPTIDYL-PROLYL CIS-TRANS ISOMERASE-RELATED"/>
    <property type="match status" value="1"/>
</dbReference>
<evidence type="ECO:0000256" key="2">
    <source>
        <dbReference type="ARBA" id="ARBA00023110"/>
    </source>
</evidence>
<comment type="function">
    <text evidence="4">PPIases accelerate the folding of proteins. It catalyzes the cis-trans isomerization of proline imidic peptide bonds in oligopeptides.</text>
</comment>
<feature type="domain" description="PPIase cyclophilin-type" evidence="5">
    <location>
        <begin position="42"/>
        <end position="191"/>
    </location>
</feature>
<dbReference type="PRINTS" id="PR00153">
    <property type="entry name" value="CSAPPISMRASE"/>
</dbReference>
<evidence type="ECO:0000256" key="3">
    <source>
        <dbReference type="ARBA" id="ARBA00023235"/>
    </source>
</evidence>
<dbReference type="GO" id="GO:0006457">
    <property type="term" value="P:protein folding"/>
    <property type="evidence" value="ECO:0007669"/>
    <property type="project" value="InterPro"/>
</dbReference>
<feature type="chain" id="PRO_5031609393" description="Peptidyl-prolyl cis-trans isomerase" evidence="4">
    <location>
        <begin position="22"/>
        <end position="212"/>
    </location>
</feature>
<keyword evidence="4" id="KW-0732">Signal</keyword>
<evidence type="ECO:0000256" key="1">
    <source>
        <dbReference type="ARBA" id="ARBA00007365"/>
    </source>
</evidence>
<feature type="signal peptide" evidence="4">
    <location>
        <begin position="1"/>
        <end position="21"/>
    </location>
</feature>
<dbReference type="EC" id="5.2.1.8" evidence="4"/>
<dbReference type="InterPro" id="IPR029000">
    <property type="entry name" value="Cyclophilin-like_dom_sf"/>
</dbReference>
<dbReference type="RefSeq" id="WP_168880675.1">
    <property type="nucleotide sequence ID" value="NZ_JABAIL010000001.1"/>
</dbReference>
<evidence type="ECO:0000259" key="5">
    <source>
        <dbReference type="PROSITE" id="PS50072"/>
    </source>
</evidence>
<dbReference type="Proteomes" id="UP000585050">
    <property type="component" value="Unassembled WGS sequence"/>
</dbReference>
<dbReference type="Pfam" id="PF00160">
    <property type="entry name" value="Pro_isomerase"/>
    <property type="match status" value="1"/>
</dbReference>
<dbReference type="InterPro" id="IPR002130">
    <property type="entry name" value="Cyclophilin-type_PPIase_dom"/>
</dbReference>
<dbReference type="PROSITE" id="PS50072">
    <property type="entry name" value="CSA_PPIASE_2"/>
    <property type="match status" value="1"/>
</dbReference>
<dbReference type="InterPro" id="IPR020892">
    <property type="entry name" value="Cyclophilin-type_PPIase_CS"/>
</dbReference>
<evidence type="ECO:0000313" key="6">
    <source>
        <dbReference type="EMBL" id="NLR89993.1"/>
    </source>
</evidence>
<reference evidence="6 7" key="1">
    <citation type="submission" date="2020-04" db="EMBL/GenBank/DDBJ databases">
        <title>Flammeovirga sp. SR4, a novel species isolated from seawater.</title>
        <authorList>
            <person name="Wang X."/>
        </authorList>
    </citation>
    <scope>NUCLEOTIDE SEQUENCE [LARGE SCALE GENOMIC DNA]</scope>
    <source>
        <strain evidence="6 7">SR4</strain>
    </source>
</reference>
<comment type="similarity">
    <text evidence="1 4">Belongs to the cyclophilin-type PPIase family.</text>
</comment>
<keyword evidence="7" id="KW-1185">Reference proteome</keyword>
<evidence type="ECO:0000256" key="4">
    <source>
        <dbReference type="RuleBase" id="RU363019"/>
    </source>
</evidence>
<comment type="caution">
    <text evidence="6">The sequence shown here is derived from an EMBL/GenBank/DDBJ whole genome shotgun (WGS) entry which is preliminary data.</text>
</comment>
<dbReference type="GO" id="GO:0003755">
    <property type="term" value="F:peptidyl-prolyl cis-trans isomerase activity"/>
    <property type="evidence" value="ECO:0007669"/>
    <property type="project" value="UniProtKB-UniRule"/>
</dbReference>